<dbReference type="SMART" id="SM00554">
    <property type="entry name" value="FAS1"/>
    <property type="match status" value="1"/>
</dbReference>
<dbReference type="Proteomes" id="UP000041254">
    <property type="component" value="Unassembled WGS sequence"/>
</dbReference>
<gene>
    <name evidence="4" type="ORF">Vbra_19944</name>
</gene>
<dbReference type="InterPro" id="IPR000782">
    <property type="entry name" value="FAS1_domain"/>
</dbReference>
<keyword evidence="5" id="KW-1185">Reference proteome</keyword>
<feature type="region of interest" description="Disordered" evidence="1">
    <location>
        <begin position="30"/>
        <end position="60"/>
    </location>
</feature>
<proteinExistence type="predicted"/>
<feature type="signal peptide" evidence="2">
    <location>
        <begin position="1"/>
        <end position="18"/>
    </location>
</feature>
<dbReference type="FunFam" id="2.30.180.10:FF:000032">
    <property type="entry name" value="Fasciclin domain-containing protein, putative"/>
    <property type="match status" value="1"/>
</dbReference>
<dbReference type="AlphaFoldDB" id="A0A0G4H897"/>
<dbReference type="Pfam" id="PF02469">
    <property type="entry name" value="Fasciclin"/>
    <property type="match status" value="1"/>
</dbReference>
<dbReference type="EMBL" id="CDMY01001064">
    <property type="protein sequence ID" value="CEM40132.1"/>
    <property type="molecule type" value="Genomic_DNA"/>
</dbReference>
<dbReference type="PhylomeDB" id="A0A0G4H897"/>
<dbReference type="Gene3D" id="2.30.180.10">
    <property type="entry name" value="FAS1 domain"/>
    <property type="match status" value="1"/>
</dbReference>
<dbReference type="InterPro" id="IPR036378">
    <property type="entry name" value="FAS1_dom_sf"/>
</dbReference>
<sequence>MMFKILAVALLAVGLVNGAGEAGAAEAQVSGDGASAPAEAPPAGAAEPQQAGGEPPADAEATGDIVDIASETDDLSTLVTALEAAGLVETLQGAGPFTVFAPTNAAFEDVPNLDEILADPEELKDILLYHVVSGETASTDIPTTAKKVATVEGEEVDVLRDDTATPNTVTVTDAQGTTYDVVKADIKATNGVIHIINGVLIP</sequence>
<dbReference type="InParanoid" id="A0A0G4H897"/>
<feature type="domain" description="FAS1" evidence="3">
    <location>
        <begin position="62"/>
        <end position="200"/>
    </location>
</feature>
<dbReference type="OMA" id="NGPHNIQ"/>
<dbReference type="GO" id="GO:0005615">
    <property type="term" value="C:extracellular space"/>
    <property type="evidence" value="ECO:0007669"/>
    <property type="project" value="TreeGrafter"/>
</dbReference>
<name>A0A0G4H897_VITBC</name>
<dbReference type="PANTHER" id="PTHR10900">
    <property type="entry name" value="PERIOSTIN-RELATED"/>
    <property type="match status" value="1"/>
</dbReference>
<dbReference type="SUPFAM" id="SSF82153">
    <property type="entry name" value="FAS1 domain"/>
    <property type="match status" value="1"/>
</dbReference>
<accession>A0A0G4H897</accession>
<evidence type="ECO:0000313" key="4">
    <source>
        <dbReference type="EMBL" id="CEM40132.1"/>
    </source>
</evidence>
<protein>
    <recommendedName>
        <fullName evidence="3">FAS1 domain-containing protein</fullName>
    </recommendedName>
</protein>
<reference evidence="4 5" key="1">
    <citation type="submission" date="2014-11" db="EMBL/GenBank/DDBJ databases">
        <authorList>
            <person name="Zhu J."/>
            <person name="Qi W."/>
            <person name="Song R."/>
        </authorList>
    </citation>
    <scope>NUCLEOTIDE SEQUENCE [LARGE SCALE GENOMIC DNA]</scope>
</reference>
<evidence type="ECO:0000256" key="1">
    <source>
        <dbReference type="SAM" id="MobiDB-lite"/>
    </source>
</evidence>
<dbReference type="VEuPathDB" id="CryptoDB:Vbra_19944"/>
<dbReference type="STRING" id="1169540.A0A0G4H897"/>
<feature type="compositionally biased region" description="Low complexity" evidence="1">
    <location>
        <begin position="36"/>
        <end position="56"/>
    </location>
</feature>
<evidence type="ECO:0000259" key="3">
    <source>
        <dbReference type="PROSITE" id="PS50213"/>
    </source>
</evidence>
<keyword evidence="2" id="KW-0732">Signal</keyword>
<feature type="chain" id="PRO_5005191235" description="FAS1 domain-containing protein" evidence="2">
    <location>
        <begin position="19"/>
        <end position="202"/>
    </location>
</feature>
<dbReference type="InterPro" id="IPR050904">
    <property type="entry name" value="Adhesion/Biosynth-related"/>
</dbReference>
<dbReference type="PANTHER" id="PTHR10900:SF77">
    <property type="entry name" value="FI19380P1"/>
    <property type="match status" value="1"/>
</dbReference>
<dbReference type="PROSITE" id="PS50213">
    <property type="entry name" value="FAS1"/>
    <property type="match status" value="1"/>
</dbReference>
<evidence type="ECO:0000256" key="2">
    <source>
        <dbReference type="SAM" id="SignalP"/>
    </source>
</evidence>
<organism evidence="4 5">
    <name type="scientific">Vitrella brassicaformis (strain CCMP3155)</name>
    <dbReference type="NCBI Taxonomy" id="1169540"/>
    <lineage>
        <taxon>Eukaryota</taxon>
        <taxon>Sar</taxon>
        <taxon>Alveolata</taxon>
        <taxon>Colpodellida</taxon>
        <taxon>Vitrellaceae</taxon>
        <taxon>Vitrella</taxon>
    </lineage>
</organism>
<evidence type="ECO:0000313" key="5">
    <source>
        <dbReference type="Proteomes" id="UP000041254"/>
    </source>
</evidence>
<dbReference type="OrthoDB" id="447425at2759"/>